<dbReference type="PANTHER" id="PTHR31108:SF1">
    <property type="entry name" value="HSAC2 DOMAIN-CONTAINING PROTEIN"/>
    <property type="match status" value="1"/>
</dbReference>
<dbReference type="PROSITE" id="PS51791">
    <property type="entry name" value="HSAC2"/>
    <property type="match status" value="1"/>
</dbReference>
<proteinExistence type="inferred from homology"/>
<dbReference type="PANTHER" id="PTHR31108">
    <property type="entry name" value="TUMOR PROTEIN P63-REGULATED GENE 1-LIKE PROTEIN"/>
    <property type="match status" value="1"/>
</dbReference>
<comment type="similarity">
    <text evidence="1">Belongs to the TPRG1 family.</text>
</comment>
<dbReference type="Pfam" id="PF12456">
    <property type="entry name" value="hSac2"/>
    <property type="match status" value="1"/>
</dbReference>
<dbReference type="OrthoDB" id="10012704at2759"/>
<feature type="region of interest" description="Disordered" evidence="2">
    <location>
        <begin position="1"/>
        <end position="49"/>
    </location>
</feature>
<feature type="domain" description="HSac2" evidence="3">
    <location>
        <begin position="68"/>
        <end position="239"/>
    </location>
</feature>
<dbReference type="STRING" id="543379.A0A232FN14"/>
<dbReference type="Proteomes" id="UP000215335">
    <property type="component" value="Unassembled WGS sequence"/>
</dbReference>
<protein>
    <recommendedName>
        <fullName evidence="3">HSac2 domain-containing protein</fullName>
    </recommendedName>
</protein>
<dbReference type="InterPro" id="IPR034753">
    <property type="entry name" value="hSac2"/>
</dbReference>
<dbReference type="InterPro" id="IPR022158">
    <property type="entry name" value="Inositol_phosphatase"/>
</dbReference>
<gene>
    <name evidence="4" type="ORF">TSAR_002967</name>
</gene>
<evidence type="ECO:0000256" key="1">
    <source>
        <dbReference type="ARBA" id="ARBA00009163"/>
    </source>
</evidence>
<keyword evidence="5" id="KW-1185">Reference proteome</keyword>
<evidence type="ECO:0000313" key="4">
    <source>
        <dbReference type="EMBL" id="OXU32126.1"/>
    </source>
</evidence>
<evidence type="ECO:0000313" key="5">
    <source>
        <dbReference type="Proteomes" id="UP000215335"/>
    </source>
</evidence>
<dbReference type="AlphaFoldDB" id="A0A232FN14"/>
<dbReference type="InterPro" id="IPR040242">
    <property type="entry name" value="TPRG1-like"/>
</dbReference>
<accession>A0A232FN14</accession>
<dbReference type="EMBL" id="NNAY01000006">
    <property type="protein sequence ID" value="OXU32126.1"/>
    <property type="molecule type" value="Genomic_DNA"/>
</dbReference>
<comment type="caution">
    <text evidence="4">The sequence shown here is derived from an EMBL/GenBank/DDBJ whole genome shotgun (WGS) entry which is preliminary data.</text>
</comment>
<dbReference type="GO" id="GO:0005737">
    <property type="term" value="C:cytoplasm"/>
    <property type="evidence" value="ECO:0007669"/>
    <property type="project" value="TreeGrafter"/>
</dbReference>
<sequence length="267" mass="30451">MDDTFLQDEGPTFDRATLELKNENSDVLESENVKDSNKDPLNGTTRGAPGISVPGIPYTRIDCHTFFSDRNEVVERALADCQRDLLSSTEEEELVGTWLLTEISIWDTEKERLILLTKNSLYTVKYDLISLKILEYNRVSLSDIDTLIAGELIYPPTSLLPSRNMFGIRLMWNKGQPLSMDKKWNPFARNIPWLTFTSHPLFWHKGSDSDKTKYDVHALHTALKDLLESPCQKIENPIIIENYVGIGSLVHNRTGLGFFKIRGKVSF</sequence>
<evidence type="ECO:0000259" key="3">
    <source>
        <dbReference type="PROSITE" id="PS51791"/>
    </source>
</evidence>
<evidence type="ECO:0000256" key="2">
    <source>
        <dbReference type="SAM" id="MobiDB-lite"/>
    </source>
</evidence>
<reference evidence="4 5" key="1">
    <citation type="journal article" date="2017" name="Curr. Biol.">
        <title>The Evolution of Venom by Co-option of Single-Copy Genes.</title>
        <authorList>
            <person name="Martinson E.O."/>
            <person name="Mrinalini"/>
            <person name="Kelkar Y.D."/>
            <person name="Chang C.H."/>
            <person name="Werren J.H."/>
        </authorList>
    </citation>
    <scope>NUCLEOTIDE SEQUENCE [LARGE SCALE GENOMIC DNA]</scope>
    <source>
        <strain evidence="4 5">Alberta</strain>
        <tissue evidence="4">Whole body</tissue>
    </source>
</reference>
<name>A0A232FN14_9HYME</name>
<organism evidence="4 5">
    <name type="scientific">Trichomalopsis sarcophagae</name>
    <dbReference type="NCBI Taxonomy" id="543379"/>
    <lineage>
        <taxon>Eukaryota</taxon>
        <taxon>Metazoa</taxon>
        <taxon>Ecdysozoa</taxon>
        <taxon>Arthropoda</taxon>
        <taxon>Hexapoda</taxon>
        <taxon>Insecta</taxon>
        <taxon>Pterygota</taxon>
        <taxon>Neoptera</taxon>
        <taxon>Endopterygota</taxon>
        <taxon>Hymenoptera</taxon>
        <taxon>Apocrita</taxon>
        <taxon>Proctotrupomorpha</taxon>
        <taxon>Chalcidoidea</taxon>
        <taxon>Pteromalidae</taxon>
        <taxon>Pteromalinae</taxon>
        <taxon>Trichomalopsis</taxon>
    </lineage>
</organism>